<dbReference type="Pfam" id="PF04883">
    <property type="entry name" value="HK97-gp10_like"/>
    <property type="match status" value="1"/>
</dbReference>
<sequence length="153" mass="16603">MSATRQSSLDLQKRLLSIPKEIVAALRAPLVKSAEEVADDARTLANAHRRTGKLADSIEATGPNEITPAYAADGGRRTAGDLQSFVTAGSPEARQGHLLEFGTEERHHKDGGSTGKMPETPFLLPAWRLNKPRIERRLKRAVTSAIKKAAQND</sequence>
<evidence type="ECO:0000256" key="1">
    <source>
        <dbReference type="SAM" id="MobiDB-lite"/>
    </source>
</evidence>
<reference evidence="2 3" key="1">
    <citation type="submission" date="2019-01" db="EMBL/GenBank/DDBJ databases">
        <title>Sinorhodobacter populi sp. nov. isolated from the symptomatic bark tissue of Populus euramericana canker.</title>
        <authorList>
            <person name="Xu G."/>
        </authorList>
    </citation>
    <scope>NUCLEOTIDE SEQUENCE [LARGE SCALE GENOMIC DNA]</scope>
    <source>
        <strain evidence="2 3">SK2B-1</strain>
    </source>
</reference>
<accession>A0A443JKV6</accession>
<name>A0A443JKV6_9RHOB</name>
<reference evidence="2 3" key="2">
    <citation type="submission" date="2019-01" db="EMBL/GenBank/DDBJ databases">
        <authorList>
            <person name="Li Y."/>
        </authorList>
    </citation>
    <scope>NUCLEOTIDE SEQUENCE [LARGE SCALE GENOMIC DNA]</scope>
    <source>
        <strain evidence="2 3">SK2B-1</strain>
    </source>
</reference>
<dbReference type="RefSeq" id="WP_128208725.1">
    <property type="nucleotide sequence ID" value="NZ_JBHRSO010000018.1"/>
</dbReference>
<dbReference type="EMBL" id="SAUZ01000010">
    <property type="protein sequence ID" value="RWR21133.1"/>
    <property type="molecule type" value="Genomic_DNA"/>
</dbReference>
<evidence type="ECO:0000313" key="2">
    <source>
        <dbReference type="EMBL" id="RWR21133.1"/>
    </source>
</evidence>
<gene>
    <name evidence="2" type="ORF">D2T30_09830</name>
</gene>
<dbReference type="InterPro" id="IPR010064">
    <property type="entry name" value="HK97-gp10_tail"/>
</dbReference>
<dbReference type="AlphaFoldDB" id="A0A443JKV6"/>
<organism evidence="2 3">
    <name type="scientific">Paenirhodobacter populi</name>
    <dbReference type="NCBI Taxonomy" id="2306993"/>
    <lineage>
        <taxon>Bacteria</taxon>
        <taxon>Pseudomonadati</taxon>
        <taxon>Pseudomonadota</taxon>
        <taxon>Alphaproteobacteria</taxon>
        <taxon>Rhodobacterales</taxon>
        <taxon>Rhodobacter group</taxon>
        <taxon>Paenirhodobacter</taxon>
    </lineage>
</organism>
<proteinExistence type="predicted"/>
<comment type="caution">
    <text evidence="2">The sequence shown here is derived from an EMBL/GenBank/DDBJ whole genome shotgun (WGS) entry which is preliminary data.</text>
</comment>
<evidence type="ECO:0000313" key="3">
    <source>
        <dbReference type="Proteomes" id="UP000284476"/>
    </source>
</evidence>
<feature type="region of interest" description="Disordered" evidence="1">
    <location>
        <begin position="54"/>
        <end position="74"/>
    </location>
</feature>
<feature type="region of interest" description="Disordered" evidence="1">
    <location>
        <begin position="100"/>
        <end position="122"/>
    </location>
</feature>
<dbReference type="Proteomes" id="UP000284476">
    <property type="component" value="Unassembled WGS sequence"/>
</dbReference>
<protein>
    <submittedName>
        <fullName evidence="2">HK97 gp10 family phage protein</fullName>
    </submittedName>
</protein>